<feature type="transmembrane region" description="Helical" evidence="7">
    <location>
        <begin position="258"/>
        <end position="276"/>
    </location>
</feature>
<evidence type="ECO:0000256" key="5">
    <source>
        <dbReference type="ARBA" id="ARBA00022989"/>
    </source>
</evidence>
<dbReference type="InterPro" id="IPR004681">
    <property type="entry name" value="TRAP_DctM"/>
</dbReference>
<protein>
    <recommendedName>
        <fullName evidence="7">TRAP transporter large permease protein</fullName>
    </recommendedName>
</protein>
<feature type="transmembrane region" description="Helical" evidence="7">
    <location>
        <begin position="332"/>
        <end position="359"/>
    </location>
</feature>
<gene>
    <name evidence="10" type="ORF">EV668_1710</name>
</gene>
<feature type="transmembrane region" description="Helical" evidence="7">
    <location>
        <begin position="54"/>
        <end position="80"/>
    </location>
</feature>
<feature type="transmembrane region" description="Helical" evidence="7">
    <location>
        <begin position="288"/>
        <end position="312"/>
    </location>
</feature>
<comment type="caution">
    <text evidence="10">The sequence shown here is derived from an EMBL/GenBank/DDBJ whole genome shotgun (WGS) entry which is preliminary data.</text>
</comment>
<evidence type="ECO:0000259" key="9">
    <source>
        <dbReference type="Pfam" id="PF06808"/>
    </source>
</evidence>
<proteinExistence type="inferred from homology"/>
<evidence type="ECO:0000313" key="11">
    <source>
        <dbReference type="Proteomes" id="UP000295122"/>
    </source>
</evidence>
<dbReference type="AlphaFoldDB" id="A0A4R7C875"/>
<organism evidence="10 11">
    <name type="scientific">Enterovirga rhinocerotis</name>
    <dbReference type="NCBI Taxonomy" id="1339210"/>
    <lineage>
        <taxon>Bacteria</taxon>
        <taxon>Pseudomonadati</taxon>
        <taxon>Pseudomonadota</taxon>
        <taxon>Alphaproteobacteria</taxon>
        <taxon>Hyphomicrobiales</taxon>
        <taxon>Methylobacteriaceae</taxon>
        <taxon>Enterovirga</taxon>
    </lineage>
</organism>
<feature type="domain" description="TRAP C4-dicarboxylate transport system permease DctM subunit" evidence="9">
    <location>
        <begin position="12"/>
        <end position="433"/>
    </location>
</feature>
<dbReference type="Proteomes" id="UP000295122">
    <property type="component" value="Unassembled WGS sequence"/>
</dbReference>
<name>A0A4R7C875_9HYPH</name>
<evidence type="ECO:0000256" key="1">
    <source>
        <dbReference type="ARBA" id="ARBA00004429"/>
    </source>
</evidence>
<evidence type="ECO:0000256" key="8">
    <source>
        <dbReference type="SAM" id="MobiDB-lite"/>
    </source>
</evidence>
<dbReference type="PANTHER" id="PTHR33362:SF7">
    <property type="entry name" value="SLL1103 PROTEIN"/>
    <property type="match status" value="1"/>
</dbReference>
<feature type="transmembrane region" description="Helical" evidence="7">
    <location>
        <begin position="190"/>
        <end position="209"/>
    </location>
</feature>
<dbReference type="GO" id="GO:0022857">
    <property type="term" value="F:transmembrane transporter activity"/>
    <property type="evidence" value="ECO:0007669"/>
    <property type="project" value="UniProtKB-UniRule"/>
</dbReference>
<comment type="subcellular location">
    <subcellularLocation>
        <location evidence="1 7">Cell inner membrane</location>
        <topology evidence="1 7">Multi-pass membrane protein</topology>
    </subcellularLocation>
</comment>
<dbReference type="EMBL" id="SNZR01000011">
    <property type="protein sequence ID" value="TDR94423.1"/>
    <property type="molecule type" value="Genomic_DNA"/>
</dbReference>
<comment type="similarity">
    <text evidence="7">Belongs to the TRAP transporter large permease family.</text>
</comment>
<dbReference type="RefSeq" id="WP_133769319.1">
    <property type="nucleotide sequence ID" value="NZ_SNZR01000011.1"/>
</dbReference>
<comment type="subunit">
    <text evidence="7">The complex comprises the extracytoplasmic solute receptor protein and the two transmembrane proteins.</text>
</comment>
<keyword evidence="4 7" id="KW-0812">Transmembrane</keyword>
<evidence type="ECO:0000256" key="3">
    <source>
        <dbReference type="ARBA" id="ARBA00022519"/>
    </source>
</evidence>
<feature type="transmembrane region" description="Helical" evidence="7">
    <location>
        <begin position="146"/>
        <end position="170"/>
    </location>
</feature>
<comment type="caution">
    <text evidence="7">Lacks conserved residue(s) required for the propagation of feature annotation.</text>
</comment>
<feature type="region of interest" description="Disordered" evidence="8">
    <location>
        <begin position="455"/>
        <end position="478"/>
    </location>
</feature>
<feature type="transmembrane region" description="Helical" evidence="7">
    <location>
        <begin position="104"/>
        <end position="134"/>
    </location>
</feature>
<reference evidence="10 11" key="1">
    <citation type="submission" date="2019-03" db="EMBL/GenBank/DDBJ databases">
        <title>Genomic Encyclopedia of Type Strains, Phase IV (KMG-IV): sequencing the most valuable type-strain genomes for metagenomic binning, comparative biology and taxonomic classification.</title>
        <authorList>
            <person name="Goeker M."/>
        </authorList>
    </citation>
    <scope>NUCLEOTIDE SEQUENCE [LARGE SCALE GENOMIC DNA]</scope>
    <source>
        <strain evidence="10 11">DSM 25903</strain>
    </source>
</reference>
<accession>A0A4R7C875</accession>
<evidence type="ECO:0000256" key="7">
    <source>
        <dbReference type="RuleBase" id="RU369079"/>
    </source>
</evidence>
<dbReference type="OrthoDB" id="7339120at2"/>
<dbReference type="PANTHER" id="PTHR33362">
    <property type="entry name" value="SIALIC ACID TRAP TRANSPORTER PERMEASE PROTEIN SIAT-RELATED"/>
    <property type="match status" value="1"/>
</dbReference>
<keyword evidence="2" id="KW-1003">Cell membrane</keyword>
<keyword evidence="5 7" id="KW-1133">Transmembrane helix</keyword>
<dbReference type="PIRSF" id="PIRSF006066">
    <property type="entry name" value="HI0050"/>
    <property type="match status" value="1"/>
</dbReference>
<evidence type="ECO:0000256" key="2">
    <source>
        <dbReference type="ARBA" id="ARBA00022475"/>
    </source>
</evidence>
<comment type="function">
    <text evidence="7">Part of the tripartite ATP-independent periplasmic (TRAP) transport system.</text>
</comment>
<evidence type="ECO:0000256" key="6">
    <source>
        <dbReference type="ARBA" id="ARBA00023136"/>
    </source>
</evidence>
<evidence type="ECO:0000313" key="10">
    <source>
        <dbReference type="EMBL" id="TDR94423.1"/>
    </source>
</evidence>
<feature type="transmembrane region" description="Helical" evidence="7">
    <location>
        <begin position="12"/>
        <end position="42"/>
    </location>
</feature>
<feature type="transmembrane region" description="Helical" evidence="7">
    <location>
        <begin position="230"/>
        <end position="252"/>
    </location>
</feature>
<keyword evidence="3 7" id="KW-0997">Cell inner membrane</keyword>
<sequence>MFAYGPLPPLMFGGMIAFLLIGFPVAFSLSAVGLLFGLFGIWTAHFSPDFLQALPFRFFGIMSNELLLAIPFFTFMGAILEKCGLAEDLLEGTGQLFGSVPGGIAYAVIVVGAILGAITGTVAASVIAMGVISLPVMIRYGYDMRLATGVIAASGTITQLIPPSLVLIVLADQLGRSVGDMYLGAIGPSMLQVLIFVLYIAILSFLRPGSMPPIPPEARTERGWPLIRRVLWGMVPSIVLIFLVLGTIFLGLATPTEAGAMGAVGAIGLAALHRRLSWTLIRQSMESTMRITSMVVFILIGSTCFSLVFQGMDGGRWIEHLLSQLPGGQVGFLIFVNVFIFFLAFFLDFFEIAFIVIPLLAPVAAKLDINLIWFGVLLCVNMQTSFMHPPFGFALFYLRGIAPKTVRSRDIYWGAIPWVGMQILLVVIVIMWPGSVTYWLGGQVQKDPAEVERSLRDLPSPLDGPGGLPGLDGPPKIE</sequence>
<keyword evidence="7" id="KW-0813">Transport</keyword>
<keyword evidence="11" id="KW-1185">Reference proteome</keyword>
<dbReference type="InterPro" id="IPR010656">
    <property type="entry name" value="DctM"/>
</dbReference>
<keyword evidence="6 7" id="KW-0472">Membrane</keyword>
<dbReference type="GO" id="GO:0005886">
    <property type="term" value="C:plasma membrane"/>
    <property type="evidence" value="ECO:0007669"/>
    <property type="project" value="UniProtKB-SubCell"/>
</dbReference>
<dbReference type="Pfam" id="PF06808">
    <property type="entry name" value="DctM"/>
    <property type="match status" value="1"/>
</dbReference>
<evidence type="ECO:0000256" key="4">
    <source>
        <dbReference type="ARBA" id="ARBA00022692"/>
    </source>
</evidence>
<dbReference type="NCBIfam" id="TIGR00786">
    <property type="entry name" value="dctM"/>
    <property type="match status" value="1"/>
</dbReference>
<feature type="transmembrane region" description="Helical" evidence="7">
    <location>
        <begin position="411"/>
        <end position="432"/>
    </location>
</feature>